<dbReference type="EMBL" id="JAOQNS010000011">
    <property type="protein sequence ID" value="MCW2309138.1"/>
    <property type="molecule type" value="Genomic_DNA"/>
</dbReference>
<dbReference type="InterPro" id="IPR014543">
    <property type="entry name" value="UCP028291"/>
</dbReference>
<evidence type="ECO:0008006" key="3">
    <source>
        <dbReference type="Google" id="ProtNLM"/>
    </source>
</evidence>
<name>A0ABT3HFF5_9HYPH</name>
<dbReference type="Gene3D" id="3.30.310.50">
    <property type="entry name" value="Alpha-D-phosphohexomutase, C-terminal domain"/>
    <property type="match status" value="1"/>
</dbReference>
<dbReference type="Proteomes" id="UP001209755">
    <property type="component" value="Unassembled WGS sequence"/>
</dbReference>
<organism evidence="1 2">
    <name type="scientific">Rhodobium gokarnense</name>
    <dbReference type="NCBI Taxonomy" id="364296"/>
    <lineage>
        <taxon>Bacteria</taxon>
        <taxon>Pseudomonadati</taxon>
        <taxon>Pseudomonadota</taxon>
        <taxon>Alphaproteobacteria</taxon>
        <taxon>Hyphomicrobiales</taxon>
        <taxon>Rhodobiaceae</taxon>
        <taxon>Rhodobium</taxon>
    </lineage>
</organism>
<dbReference type="Pfam" id="PF09981">
    <property type="entry name" value="DUF2218"/>
    <property type="match status" value="1"/>
</dbReference>
<keyword evidence="2" id="KW-1185">Reference proteome</keyword>
<reference evidence="2" key="1">
    <citation type="submission" date="2023-07" db="EMBL/GenBank/DDBJ databases">
        <title>Genome sequencing of Purple Non-Sulfur Bacteria from various extreme environments.</title>
        <authorList>
            <person name="Mayer M."/>
        </authorList>
    </citation>
    <scope>NUCLEOTIDE SEQUENCE [LARGE SCALE GENOMIC DNA]</scope>
    <source>
        <strain evidence="2">DSM 17935</strain>
    </source>
</reference>
<comment type="caution">
    <text evidence="1">The sequence shown here is derived from an EMBL/GenBank/DDBJ whole genome shotgun (WGS) entry which is preliminary data.</text>
</comment>
<protein>
    <recommendedName>
        <fullName evidence="3">DUF2218 domain-containing protein</fullName>
    </recommendedName>
</protein>
<evidence type="ECO:0000313" key="1">
    <source>
        <dbReference type="EMBL" id="MCW2309138.1"/>
    </source>
</evidence>
<accession>A0ABT3HFF5</accession>
<dbReference type="RefSeq" id="WP_264602730.1">
    <property type="nucleotide sequence ID" value="NZ_JAOQNS010000011.1"/>
</dbReference>
<proteinExistence type="predicted"/>
<sequence length="108" mass="11846">MTGTLQNAETARVPGVHRVADIATERASRYLQQLAKHFGHKLPVTFDETTGSIAFAGGTCAMAADERALTLYVVAPDAEGADRLADVMERHLVRFAFREEMEIAWRAA</sequence>
<dbReference type="PIRSF" id="PIRSF028291">
    <property type="entry name" value="UCP028291"/>
    <property type="match status" value="1"/>
</dbReference>
<gene>
    <name evidence="1" type="ORF">M2319_003489</name>
</gene>
<evidence type="ECO:0000313" key="2">
    <source>
        <dbReference type="Proteomes" id="UP001209755"/>
    </source>
</evidence>